<dbReference type="EC" id="3.5.4.9" evidence="11"/>
<comment type="catalytic activity">
    <reaction evidence="11">
        <text>(6R)-5,10-methylene-5,6,7,8-tetrahydrofolate + NADP(+) = (6R)-5,10-methenyltetrahydrofolate + NADPH</text>
        <dbReference type="Rhea" id="RHEA:22812"/>
        <dbReference type="ChEBI" id="CHEBI:15636"/>
        <dbReference type="ChEBI" id="CHEBI:57455"/>
        <dbReference type="ChEBI" id="CHEBI:57783"/>
        <dbReference type="ChEBI" id="CHEBI:58349"/>
        <dbReference type="EC" id="1.5.1.5"/>
    </reaction>
</comment>
<proteinExistence type="inferred from homology"/>
<evidence type="ECO:0000256" key="3">
    <source>
        <dbReference type="ARBA" id="ARBA00022605"/>
    </source>
</evidence>
<dbReference type="InterPro" id="IPR000672">
    <property type="entry name" value="THF_DH/CycHdrlase"/>
</dbReference>
<comment type="caution">
    <text evidence="11">Lacks conserved residue(s) required for the propagation of feature annotation.</text>
</comment>
<dbReference type="PANTHER" id="PTHR48099:SF5">
    <property type="entry name" value="C-1-TETRAHYDROFOLATE SYNTHASE, CYTOPLASMIC"/>
    <property type="match status" value="1"/>
</dbReference>
<dbReference type="PANTHER" id="PTHR48099">
    <property type="entry name" value="C-1-TETRAHYDROFOLATE SYNTHASE, CYTOPLASMIC-RELATED"/>
    <property type="match status" value="1"/>
</dbReference>
<evidence type="ECO:0000256" key="4">
    <source>
        <dbReference type="ARBA" id="ARBA00022755"/>
    </source>
</evidence>
<dbReference type="SUPFAM" id="SSF53223">
    <property type="entry name" value="Aminoacid dehydrogenase-like, N-terminal domain"/>
    <property type="match status" value="1"/>
</dbReference>
<dbReference type="EC" id="1.5.1.5" evidence="11"/>
<evidence type="ECO:0000256" key="2">
    <source>
        <dbReference type="ARBA" id="ARBA00022563"/>
    </source>
</evidence>
<keyword evidence="9 11" id="KW-0486">Methionine biosynthesis</keyword>
<accession>A0ABY9WNR3</accession>
<evidence type="ECO:0000259" key="13">
    <source>
        <dbReference type="Pfam" id="PF02882"/>
    </source>
</evidence>
<feature type="domain" description="Tetrahydrofolate dehydrogenase/cyclohydrolase catalytic" evidence="12">
    <location>
        <begin position="5"/>
        <end position="132"/>
    </location>
</feature>
<keyword evidence="7 11" id="KW-0560">Oxidoreductase</keyword>
<dbReference type="InterPro" id="IPR046346">
    <property type="entry name" value="Aminoacid_DH-like_N_sf"/>
</dbReference>
<dbReference type="Pfam" id="PF00763">
    <property type="entry name" value="THF_DHG_CYH"/>
    <property type="match status" value="1"/>
</dbReference>
<keyword evidence="6 11" id="KW-0521">NADP</keyword>
<dbReference type="InterPro" id="IPR036291">
    <property type="entry name" value="NAD(P)-bd_dom_sf"/>
</dbReference>
<sequence length="318" mass="34311">MAVLLYGKPVVEEIERRLMPEIDELKARHGTTPSLVVVQVGDDPASTRYVGRKIQSCERLGMRAQHVLLRSDIGPAALRNEVARIGASKDVHGVLVQLPLPRQIEDPDASGGADPIDKFDVLDAIPPEKDVDGIAAGTVAELYRARTRRLTFLPSTALAVKRLMDYYRIETRGKRAVVIGRNDITSKPIMLMLGGRICDASVTWLHRHVSKDIQEEALAKADIVVTAVGRADYRITREMLKPGVVFIDVATRVTESGKLVGDADFEPVSEIASAITPVPGGVGPITVAALMENTVRAARFAAGAGGLGYTFHQGPAQP</sequence>
<evidence type="ECO:0000256" key="10">
    <source>
        <dbReference type="ARBA" id="ARBA00023268"/>
    </source>
</evidence>
<comment type="pathway">
    <text evidence="1 11">One-carbon metabolism; tetrahydrofolate interconversion.</text>
</comment>
<keyword evidence="15" id="KW-1185">Reference proteome</keyword>
<dbReference type="InterPro" id="IPR020631">
    <property type="entry name" value="THF_DH/CycHdrlase_NAD-bd_dom"/>
</dbReference>
<keyword evidence="2 11" id="KW-0554">One-carbon metabolism</keyword>
<comment type="subunit">
    <text evidence="11">Homodimer.</text>
</comment>
<keyword evidence="3 11" id="KW-0028">Amino-acid biosynthesis</keyword>
<keyword evidence="4 11" id="KW-0658">Purine biosynthesis</keyword>
<name>A0ABY9WNR3_9BACT</name>
<keyword evidence="5 11" id="KW-0378">Hydrolase</keyword>
<comment type="function">
    <text evidence="11">Catalyzes the oxidation of 5,10-methylenetetrahydrofolate to 5,10-methenyltetrahydrofolate and then the hydrolysis of 5,10-methenyltetrahydrofolate to 10-formyltetrahydrofolate.</text>
</comment>
<evidence type="ECO:0000256" key="6">
    <source>
        <dbReference type="ARBA" id="ARBA00022857"/>
    </source>
</evidence>
<dbReference type="RefSeq" id="WP_395820296.1">
    <property type="nucleotide sequence ID" value="NZ_CP043494.1"/>
</dbReference>
<reference evidence="14 15" key="1">
    <citation type="submission" date="2019-08" db="EMBL/GenBank/DDBJ databases">
        <title>Archangium and Cystobacter genomes.</title>
        <authorList>
            <person name="Chen I.-C.K."/>
            <person name="Wielgoss S."/>
        </authorList>
    </citation>
    <scope>NUCLEOTIDE SEQUENCE [LARGE SCALE GENOMIC DNA]</scope>
    <source>
        <strain evidence="14 15">Cbm 6</strain>
    </source>
</reference>
<evidence type="ECO:0000313" key="15">
    <source>
        <dbReference type="Proteomes" id="UP001611383"/>
    </source>
</evidence>
<evidence type="ECO:0000256" key="8">
    <source>
        <dbReference type="ARBA" id="ARBA00023102"/>
    </source>
</evidence>
<dbReference type="CDD" id="cd01080">
    <property type="entry name" value="NAD_bind_m-THF_DH_Cyclohyd"/>
    <property type="match status" value="1"/>
</dbReference>
<feature type="binding site" evidence="11">
    <location>
        <position position="251"/>
    </location>
    <ligand>
        <name>NADP(+)</name>
        <dbReference type="ChEBI" id="CHEBI:58349"/>
    </ligand>
</feature>
<dbReference type="SUPFAM" id="SSF51735">
    <property type="entry name" value="NAD(P)-binding Rossmann-fold domains"/>
    <property type="match status" value="1"/>
</dbReference>
<gene>
    <name evidence="11" type="primary">folD</name>
    <name evidence="14" type="ORF">F0U60_16095</name>
</gene>
<keyword evidence="10 11" id="KW-0511">Multifunctional enzyme</keyword>
<evidence type="ECO:0000256" key="9">
    <source>
        <dbReference type="ARBA" id="ARBA00023167"/>
    </source>
</evidence>
<evidence type="ECO:0000256" key="1">
    <source>
        <dbReference type="ARBA" id="ARBA00004777"/>
    </source>
</evidence>
<evidence type="ECO:0000256" key="7">
    <source>
        <dbReference type="ARBA" id="ARBA00023002"/>
    </source>
</evidence>
<dbReference type="Gene3D" id="3.40.50.10860">
    <property type="entry name" value="Leucine Dehydrogenase, chain A, domain 1"/>
    <property type="match status" value="1"/>
</dbReference>
<dbReference type="Proteomes" id="UP001611383">
    <property type="component" value="Chromosome"/>
</dbReference>
<organism evidence="14 15">
    <name type="scientific">Archangium minus</name>
    <dbReference type="NCBI Taxonomy" id="83450"/>
    <lineage>
        <taxon>Bacteria</taxon>
        <taxon>Pseudomonadati</taxon>
        <taxon>Myxococcota</taxon>
        <taxon>Myxococcia</taxon>
        <taxon>Myxococcales</taxon>
        <taxon>Cystobacterineae</taxon>
        <taxon>Archangiaceae</taxon>
        <taxon>Archangium</taxon>
    </lineage>
</organism>
<evidence type="ECO:0000313" key="14">
    <source>
        <dbReference type="EMBL" id="WNG45452.1"/>
    </source>
</evidence>
<evidence type="ECO:0000256" key="5">
    <source>
        <dbReference type="ARBA" id="ARBA00022801"/>
    </source>
</evidence>
<dbReference type="InterPro" id="IPR020867">
    <property type="entry name" value="THF_DH/CycHdrlase_CS"/>
</dbReference>
<dbReference type="InterPro" id="IPR020630">
    <property type="entry name" value="THF_DH/CycHdrlase_cat_dom"/>
</dbReference>
<dbReference type="PRINTS" id="PR00085">
    <property type="entry name" value="THFDHDRGNASE"/>
</dbReference>
<evidence type="ECO:0000256" key="11">
    <source>
        <dbReference type="HAMAP-Rule" id="MF_01576"/>
    </source>
</evidence>
<comment type="similarity">
    <text evidence="11">Belongs to the tetrahydrofolate dehydrogenase/cyclohydrolase family.</text>
</comment>
<feature type="domain" description="Tetrahydrofolate dehydrogenase/cyclohydrolase NAD(P)-binding" evidence="13">
    <location>
        <begin position="154"/>
        <end position="299"/>
    </location>
</feature>
<keyword evidence="8 11" id="KW-0368">Histidine biosynthesis</keyword>
<dbReference type="Gene3D" id="3.40.50.720">
    <property type="entry name" value="NAD(P)-binding Rossmann-like Domain"/>
    <property type="match status" value="1"/>
</dbReference>
<protein>
    <recommendedName>
        <fullName evidence="11">Bifunctional protein FolD</fullName>
    </recommendedName>
    <domain>
        <recommendedName>
            <fullName evidence="11">Methylenetetrahydrofolate dehydrogenase</fullName>
            <ecNumber evidence="11">1.5.1.5</ecNumber>
        </recommendedName>
    </domain>
    <domain>
        <recommendedName>
            <fullName evidence="11">Methenyltetrahydrofolate cyclohydrolase</fullName>
            <ecNumber evidence="11">3.5.4.9</ecNumber>
        </recommendedName>
    </domain>
</protein>
<evidence type="ECO:0000259" key="12">
    <source>
        <dbReference type="Pfam" id="PF00763"/>
    </source>
</evidence>
<dbReference type="HAMAP" id="MF_01576">
    <property type="entry name" value="THF_DHG_CYH"/>
    <property type="match status" value="1"/>
</dbReference>
<dbReference type="EMBL" id="CP043494">
    <property type="protein sequence ID" value="WNG45452.1"/>
    <property type="molecule type" value="Genomic_DNA"/>
</dbReference>
<dbReference type="PROSITE" id="PS00767">
    <property type="entry name" value="THF_DHG_CYH_2"/>
    <property type="match status" value="1"/>
</dbReference>
<dbReference type="Pfam" id="PF02882">
    <property type="entry name" value="THF_DHG_CYH_C"/>
    <property type="match status" value="1"/>
</dbReference>
<comment type="catalytic activity">
    <reaction evidence="11">
        <text>(6R)-5,10-methenyltetrahydrofolate + H2O = (6R)-10-formyltetrahydrofolate + H(+)</text>
        <dbReference type="Rhea" id="RHEA:23700"/>
        <dbReference type="ChEBI" id="CHEBI:15377"/>
        <dbReference type="ChEBI" id="CHEBI:15378"/>
        <dbReference type="ChEBI" id="CHEBI:57455"/>
        <dbReference type="ChEBI" id="CHEBI:195366"/>
        <dbReference type="EC" id="3.5.4.9"/>
    </reaction>
</comment>